<dbReference type="Proteomes" id="UP000014984">
    <property type="component" value="Chromosome"/>
</dbReference>
<dbReference type="KEGG" id="stai:STAIW_v1c08340"/>
<sequence>MKNNLTILYLLLLSIAAFLFSLTLFTKQKILAGTIFIQEYFNEYNEKKNEVYLLSNEKLNISVIKKILLETKQGFLELNSSSLKYSEEFIKVEIENISVLKYPNNDVLIYSENILILGFIKNVGVKKL</sequence>
<proteinExistence type="predicted"/>
<dbReference type="PATRIC" id="fig|1276220.3.peg.851"/>
<reference evidence="2 3" key="1">
    <citation type="journal article" date="2013" name="Genome Biol. Evol.">
        <title>Comparison of metabolic capacities and inference of gene content evolution in mosquito-associated Spiroplasma diminutum and S. taiwanense.</title>
        <authorList>
            <person name="Lo W.S."/>
            <person name="Ku C."/>
            <person name="Chen L.L."/>
            <person name="Chang T.H."/>
            <person name="Kuo C.H."/>
        </authorList>
    </citation>
    <scope>NUCLEOTIDE SEQUENCE [LARGE SCALE GENOMIC DNA]</scope>
    <source>
        <strain evidence="2">CT-1</strain>
    </source>
</reference>
<keyword evidence="1" id="KW-1133">Transmembrane helix</keyword>
<protein>
    <recommendedName>
        <fullName evidence="4">Transmembrane protein</fullName>
    </recommendedName>
</protein>
<dbReference type="OrthoDB" id="389822at2"/>
<organism evidence="2 3">
    <name type="scientific">Spiroplasma taiwanense CT-1</name>
    <dbReference type="NCBI Taxonomy" id="1276220"/>
    <lineage>
        <taxon>Bacteria</taxon>
        <taxon>Bacillati</taxon>
        <taxon>Mycoplasmatota</taxon>
        <taxon>Mollicutes</taxon>
        <taxon>Entomoplasmatales</taxon>
        <taxon>Spiroplasmataceae</taxon>
        <taxon>Spiroplasma</taxon>
    </lineage>
</organism>
<dbReference type="AlphaFoldDB" id="S5M0A2"/>
<dbReference type="EMBL" id="CP005074">
    <property type="protein sequence ID" value="AGR41422.1"/>
    <property type="molecule type" value="Genomic_DNA"/>
</dbReference>
<feature type="transmembrane region" description="Helical" evidence="1">
    <location>
        <begin position="6"/>
        <end position="25"/>
    </location>
</feature>
<gene>
    <name evidence="2" type="ORF">STAIW_v1c08340</name>
</gene>
<evidence type="ECO:0000256" key="1">
    <source>
        <dbReference type="SAM" id="Phobius"/>
    </source>
</evidence>
<keyword evidence="3" id="KW-1185">Reference proteome</keyword>
<evidence type="ECO:0000313" key="2">
    <source>
        <dbReference type="EMBL" id="AGR41422.1"/>
    </source>
</evidence>
<keyword evidence="1" id="KW-0812">Transmembrane</keyword>
<evidence type="ECO:0000313" key="3">
    <source>
        <dbReference type="Proteomes" id="UP000014984"/>
    </source>
</evidence>
<dbReference type="RefSeq" id="WP_020834561.1">
    <property type="nucleotide sequence ID" value="NC_021846.1"/>
</dbReference>
<evidence type="ECO:0008006" key="4">
    <source>
        <dbReference type="Google" id="ProtNLM"/>
    </source>
</evidence>
<keyword evidence="1" id="KW-0472">Membrane</keyword>
<name>S5M0A2_9MOLU</name>
<accession>S5M0A2</accession>
<dbReference type="HOGENOM" id="CLU_160728_0_0_14"/>